<keyword evidence="8 11" id="KW-1133">Transmembrane helix</keyword>
<dbReference type="GO" id="GO:0008360">
    <property type="term" value="P:regulation of cell shape"/>
    <property type="evidence" value="ECO:0007669"/>
    <property type="project" value="UniProtKB-KW"/>
</dbReference>
<comment type="similarity">
    <text evidence="11">Belongs to the glycosyltransferase 51 family.</text>
</comment>
<dbReference type="RefSeq" id="WP_091517727.1">
    <property type="nucleotide sequence ID" value="NZ_FOVI01000001.1"/>
</dbReference>
<keyword evidence="4 11" id="KW-0808">Transferase</keyword>
<keyword evidence="2" id="KW-0997">Cell inner membrane</keyword>
<evidence type="ECO:0000256" key="6">
    <source>
        <dbReference type="ARBA" id="ARBA00022960"/>
    </source>
</evidence>
<comment type="catalytic activity">
    <reaction evidence="11">
        <text>[GlcNAc-(1-&gt;4)-Mur2Ac(oyl-L-Ala-gamma-D-Glu-L-Lys-D-Ala-D-Ala)](n)-di-trans,octa-cis-undecaprenyl diphosphate + beta-D-GlcNAc-(1-&gt;4)-Mur2Ac(oyl-L-Ala-gamma-D-Glu-L-Lys-D-Ala-D-Ala)-di-trans,octa-cis-undecaprenyl diphosphate = [GlcNAc-(1-&gt;4)-Mur2Ac(oyl-L-Ala-gamma-D-Glu-L-Lys-D-Ala-D-Ala)](n+1)-di-trans,octa-cis-undecaprenyl diphosphate + di-trans,octa-cis-undecaprenyl diphosphate + H(+)</text>
        <dbReference type="Rhea" id="RHEA:23708"/>
        <dbReference type="Rhea" id="RHEA-COMP:9602"/>
        <dbReference type="Rhea" id="RHEA-COMP:9603"/>
        <dbReference type="ChEBI" id="CHEBI:15378"/>
        <dbReference type="ChEBI" id="CHEBI:58405"/>
        <dbReference type="ChEBI" id="CHEBI:60033"/>
        <dbReference type="ChEBI" id="CHEBI:78435"/>
        <dbReference type="EC" id="2.4.99.28"/>
    </reaction>
</comment>
<dbReference type="GO" id="GO:0005886">
    <property type="term" value="C:plasma membrane"/>
    <property type="evidence" value="ECO:0007669"/>
    <property type="project" value="UniProtKB-SubCell"/>
</dbReference>
<dbReference type="InterPro" id="IPR001264">
    <property type="entry name" value="Glyco_trans_51"/>
</dbReference>
<evidence type="ECO:0000256" key="11">
    <source>
        <dbReference type="HAMAP-Rule" id="MF_00766"/>
    </source>
</evidence>
<dbReference type="Pfam" id="PF00912">
    <property type="entry name" value="Transgly"/>
    <property type="match status" value="1"/>
</dbReference>
<keyword evidence="1 11" id="KW-1003">Cell membrane</keyword>
<evidence type="ECO:0000256" key="9">
    <source>
        <dbReference type="ARBA" id="ARBA00023136"/>
    </source>
</evidence>
<evidence type="ECO:0000256" key="7">
    <source>
        <dbReference type="ARBA" id="ARBA00022984"/>
    </source>
</evidence>
<evidence type="ECO:0000256" key="2">
    <source>
        <dbReference type="ARBA" id="ARBA00022519"/>
    </source>
</evidence>
<dbReference type="GO" id="GO:0008955">
    <property type="term" value="F:peptidoglycan glycosyltransferase activity"/>
    <property type="evidence" value="ECO:0007669"/>
    <property type="project" value="UniProtKB-UniRule"/>
</dbReference>
<keyword evidence="7 11" id="KW-0573">Peptidoglycan synthesis</keyword>
<evidence type="ECO:0000313" key="13">
    <source>
        <dbReference type="EMBL" id="SFN12944.1"/>
    </source>
</evidence>
<comment type="subcellular location">
    <subcellularLocation>
        <location evidence="11">Cell membrane</location>
        <topology evidence="11">Single-pass membrane protein</topology>
    </subcellularLocation>
</comment>
<name>A0A1I4WGH7_9FLAO</name>
<dbReference type="GO" id="GO:0009274">
    <property type="term" value="C:peptidoglycan-based cell wall"/>
    <property type="evidence" value="ECO:0007669"/>
    <property type="project" value="InterPro"/>
</dbReference>
<keyword evidence="6 11" id="KW-0133">Cell shape</keyword>
<comment type="pathway">
    <text evidence="11">Cell wall biogenesis; peptidoglycan biosynthesis.</text>
</comment>
<dbReference type="UniPathway" id="UPA00219"/>
<dbReference type="EMBL" id="FOVI01000001">
    <property type="protein sequence ID" value="SFN12944.1"/>
    <property type="molecule type" value="Genomic_DNA"/>
</dbReference>
<evidence type="ECO:0000256" key="8">
    <source>
        <dbReference type="ARBA" id="ARBA00022989"/>
    </source>
</evidence>
<accession>A0A1I4WGH7</accession>
<evidence type="ECO:0000256" key="3">
    <source>
        <dbReference type="ARBA" id="ARBA00022676"/>
    </source>
</evidence>
<dbReference type="HAMAP" id="MF_00766">
    <property type="entry name" value="PGT_MtgA"/>
    <property type="match status" value="1"/>
</dbReference>
<evidence type="ECO:0000256" key="10">
    <source>
        <dbReference type="ARBA" id="ARBA00023316"/>
    </source>
</evidence>
<dbReference type="Proteomes" id="UP000199036">
    <property type="component" value="Unassembled WGS sequence"/>
</dbReference>
<evidence type="ECO:0000259" key="12">
    <source>
        <dbReference type="Pfam" id="PF00912"/>
    </source>
</evidence>
<dbReference type="GO" id="GO:0009252">
    <property type="term" value="P:peptidoglycan biosynthetic process"/>
    <property type="evidence" value="ECO:0007669"/>
    <property type="project" value="UniProtKB-UniRule"/>
</dbReference>
<comment type="function">
    <text evidence="11">Peptidoglycan polymerase that catalyzes glycan chain elongation from lipid-linked precursors.</text>
</comment>
<dbReference type="EC" id="2.4.99.28" evidence="11"/>
<dbReference type="GO" id="GO:0016763">
    <property type="term" value="F:pentosyltransferase activity"/>
    <property type="evidence" value="ECO:0007669"/>
    <property type="project" value="InterPro"/>
</dbReference>
<organism evidence="13 14">
    <name type="scientific">Paenimyroides ummariense</name>
    <dbReference type="NCBI Taxonomy" id="913024"/>
    <lineage>
        <taxon>Bacteria</taxon>
        <taxon>Pseudomonadati</taxon>
        <taxon>Bacteroidota</taxon>
        <taxon>Flavobacteriia</taxon>
        <taxon>Flavobacteriales</taxon>
        <taxon>Flavobacteriaceae</taxon>
        <taxon>Paenimyroides</taxon>
    </lineage>
</organism>
<dbReference type="AlphaFoldDB" id="A0A1I4WGH7"/>
<keyword evidence="9 11" id="KW-0472">Membrane</keyword>
<sequence length="228" mass="26038">MVKKIFKFIGKLILYFFGISIGLVLLFKFVPVPFTPLMFIRTFEQIGSNDKVVWKHDWVSIDEMGTSIQKAVIASEDGKFTTHNGFDVKAIEKAYKNNQKGKKVKGGSTISQQTAKNVFLWPGRSYLRKGLEAYFTVLIEVVWGKERIMEVYLNSIEMGNGIYGIEAASQHWFNKSAKNLTKTEAAAIAAILPNPRVYKAKNGSRYIERRKNAIKRQMNFYNSPNYSE</sequence>
<dbReference type="GO" id="GO:0071555">
    <property type="term" value="P:cell wall organization"/>
    <property type="evidence" value="ECO:0007669"/>
    <property type="project" value="UniProtKB-KW"/>
</dbReference>
<dbReference type="SUPFAM" id="SSF53955">
    <property type="entry name" value="Lysozyme-like"/>
    <property type="match status" value="1"/>
</dbReference>
<feature type="transmembrane region" description="Helical" evidence="11">
    <location>
        <begin position="12"/>
        <end position="30"/>
    </location>
</feature>
<keyword evidence="5 11" id="KW-0812">Transmembrane</keyword>
<protein>
    <recommendedName>
        <fullName evidence="11">Biosynthetic peptidoglycan transglycosylase</fullName>
        <ecNumber evidence="11">2.4.99.28</ecNumber>
    </recommendedName>
    <alternativeName>
        <fullName evidence="11">Glycan polymerase</fullName>
    </alternativeName>
    <alternativeName>
        <fullName evidence="11">Peptidoglycan glycosyltransferase MtgA</fullName>
        <shortName evidence="11">PGT</shortName>
    </alternativeName>
</protein>
<evidence type="ECO:0000256" key="5">
    <source>
        <dbReference type="ARBA" id="ARBA00022692"/>
    </source>
</evidence>
<dbReference type="OrthoDB" id="9766909at2"/>
<dbReference type="Gene3D" id="1.10.3810.10">
    <property type="entry name" value="Biosynthetic peptidoglycan transglycosylase-like"/>
    <property type="match status" value="1"/>
</dbReference>
<feature type="domain" description="Glycosyl transferase family 51" evidence="12">
    <location>
        <begin position="55"/>
        <end position="218"/>
    </location>
</feature>
<keyword evidence="14" id="KW-1185">Reference proteome</keyword>
<gene>
    <name evidence="11" type="primary">mtgA</name>
    <name evidence="13" type="ORF">SAMN05421741_101229</name>
</gene>
<dbReference type="PANTHER" id="PTHR30400">
    <property type="entry name" value="MONOFUNCTIONAL BIOSYNTHETIC PEPTIDOGLYCAN TRANSGLYCOSYLASE"/>
    <property type="match status" value="1"/>
</dbReference>
<dbReference type="InterPro" id="IPR023346">
    <property type="entry name" value="Lysozyme-like_dom_sf"/>
</dbReference>
<dbReference type="InterPro" id="IPR036950">
    <property type="entry name" value="PBP_transglycosylase"/>
</dbReference>
<keyword evidence="3 11" id="KW-0328">Glycosyltransferase</keyword>
<dbReference type="InterPro" id="IPR011812">
    <property type="entry name" value="Pep_trsgly"/>
</dbReference>
<keyword evidence="10 11" id="KW-0961">Cell wall biogenesis/degradation</keyword>
<reference evidence="14" key="1">
    <citation type="submission" date="2016-10" db="EMBL/GenBank/DDBJ databases">
        <authorList>
            <person name="Varghese N."/>
            <person name="Submissions S."/>
        </authorList>
    </citation>
    <scope>NUCLEOTIDE SEQUENCE [LARGE SCALE GENOMIC DNA]</scope>
    <source>
        <strain evidence="14">DS-12</strain>
    </source>
</reference>
<evidence type="ECO:0000256" key="1">
    <source>
        <dbReference type="ARBA" id="ARBA00022475"/>
    </source>
</evidence>
<dbReference type="PANTHER" id="PTHR30400:SF0">
    <property type="entry name" value="BIOSYNTHETIC PEPTIDOGLYCAN TRANSGLYCOSYLASE"/>
    <property type="match status" value="1"/>
</dbReference>
<dbReference type="STRING" id="913024.SAMN05421741_101229"/>
<evidence type="ECO:0000313" key="14">
    <source>
        <dbReference type="Proteomes" id="UP000199036"/>
    </source>
</evidence>
<dbReference type="NCBIfam" id="TIGR02070">
    <property type="entry name" value="mono_pep_trsgly"/>
    <property type="match status" value="1"/>
</dbReference>
<proteinExistence type="inferred from homology"/>
<evidence type="ECO:0000256" key="4">
    <source>
        <dbReference type="ARBA" id="ARBA00022679"/>
    </source>
</evidence>